<sequence>MEVTLIAVVGVASIVAVAAFSQRLGLAAPLSLVVVGIALSFVPGVPVVEVEPEWVLAGVLPPLLYSSAVSMPAQDFRRDIKAITGLAVLLVAVSTLGAGWLVHLLLPQIGWPAAFALGAVVSPTDAVAATSVGRKLGLPSRLLTLLEGEGLVNDASALVLLRSAVAAMAGAVSLWGVAGKFLFSVVVAVAVGLVVGLVNVHVRALLNDTVLNTAISFVVPFVAYVPAEEFDASGVLAVVVCGVVTGHQSPRLLRAQDRIGEAMNWRTLAFLLESTIFLLMGLGLKTLLDQVHAHENGLGTGRVLLYGLAVTGLVIVVRMVFVVPLVAMVRRDARRAAEAKPRVELWQERLATFDLAERFGPRKKRHIERRVNRAGGDIAFRLSETLGWQGGVVLAWSGMRGAITVAAAQTLPEDTPYREQLILIAFVVAVTTLLLQGLSLPAVIRAVKIPGDDPQRLRTEYGELMTELFDAADEDLDAVTADGSVDPAVVDRVRADSMIRPAPTDAERPAPDPADLAEGRAAYLRLRIRVLTAEREALLAARARGTYSSRALSGVQHVLDLEEARFQQLGDRFEE</sequence>
<reference evidence="1" key="1">
    <citation type="journal article" date="2025" name="Int. J. Syst. Evol. Microbiol.">
        <title>Streptomyces citrinus sp. nov., with yellow diffusible pigment.</title>
        <authorList>
            <person name="He Y."/>
            <person name="Yang E."/>
            <person name="Xu J."/>
            <person name="Sun Y."/>
            <person name="Sun L."/>
        </authorList>
    </citation>
    <scope>NUCLEOTIDE SEQUENCE</scope>
    <source>
        <strain evidence="1">Q6</strain>
    </source>
</reference>
<evidence type="ECO:0000313" key="2">
    <source>
        <dbReference type="Proteomes" id="UP001432251"/>
    </source>
</evidence>
<proteinExistence type="predicted"/>
<evidence type="ECO:0000313" key="1">
    <source>
        <dbReference type="EMBL" id="WWQ62429.1"/>
    </source>
</evidence>
<protein>
    <submittedName>
        <fullName evidence="1">Cation:proton antiporter</fullName>
    </submittedName>
</protein>
<keyword evidence="2" id="KW-1185">Reference proteome</keyword>
<accession>A0ACD5A5N5</accession>
<name>A0ACD5A5N5_9ACTN</name>
<gene>
    <name evidence="1" type="ORF">V2W30_02980</name>
</gene>
<organism evidence="1 2">
    <name type="scientific">Streptomyces citrinus</name>
    <dbReference type="NCBI Taxonomy" id="3118173"/>
    <lineage>
        <taxon>Bacteria</taxon>
        <taxon>Bacillati</taxon>
        <taxon>Actinomycetota</taxon>
        <taxon>Actinomycetes</taxon>
        <taxon>Kitasatosporales</taxon>
        <taxon>Streptomycetaceae</taxon>
        <taxon>Streptomyces</taxon>
    </lineage>
</organism>
<dbReference type="Proteomes" id="UP001432251">
    <property type="component" value="Chromosome"/>
</dbReference>
<dbReference type="EMBL" id="CP146022">
    <property type="protein sequence ID" value="WWQ62429.1"/>
    <property type="molecule type" value="Genomic_DNA"/>
</dbReference>